<proteinExistence type="predicted"/>
<gene>
    <name evidence="1" type="ORF">GALL_410400</name>
</gene>
<comment type="caution">
    <text evidence="1">The sequence shown here is derived from an EMBL/GenBank/DDBJ whole genome shotgun (WGS) entry which is preliminary data.</text>
</comment>
<name>A0A1J5QID9_9ZZZZ</name>
<protein>
    <submittedName>
        <fullName evidence="1">Uncharacterized protein</fullName>
    </submittedName>
</protein>
<dbReference type="EMBL" id="MLJW01001656">
    <property type="protein sequence ID" value="OIQ77267.1"/>
    <property type="molecule type" value="Genomic_DNA"/>
</dbReference>
<evidence type="ECO:0000313" key="1">
    <source>
        <dbReference type="EMBL" id="OIQ77267.1"/>
    </source>
</evidence>
<reference evidence="1" key="1">
    <citation type="submission" date="2016-10" db="EMBL/GenBank/DDBJ databases">
        <title>Sequence of Gallionella enrichment culture.</title>
        <authorList>
            <person name="Poehlein A."/>
            <person name="Muehling M."/>
            <person name="Daniel R."/>
        </authorList>
    </citation>
    <scope>NUCLEOTIDE SEQUENCE</scope>
</reference>
<sequence length="32" mass="3551">MPACYHIYFGVANQNPEDRLGVHNASLLPLLP</sequence>
<organism evidence="1">
    <name type="scientific">mine drainage metagenome</name>
    <dbReference type="NCBI Taxonomy" id="410659"/>
    <lineage>
        <taxon>unclassified sequences</taxon>
        <taxon>metagenomes</taxon>
        <taxon>ecological metagenomes</taxon>
    </lineage>
</organism>
<accession>A0A1J5QID9</accession>
<dbReference type="AlphaFoldDB" id="A0A1J5QID9"/>